<dbReference type="PROSITE" id="PS50891">
    <property type="entry name" value="LOB"/>
    <property type="match status" value="1"/>
</dbReference>
<name>A0A3L6PSW6_PANMI</name>
<evidence type="ECO:0000256" key="1">
    <source>
        <dbReference type="ARBA" id="ARBA00005474"/>
    </source>
</evidence>
<evidence type="ECO:0000313" key="4">
    <source>
        <dbReference type="EMBL" id="RLM64737.1"/>
    </source>
</evidence>
<feature type="domain" description="LOB" evidence="3">
    <location>
        <begin position="76"/>
        <end position="177"/>
    </location>
</feature>
<evidence type="ECO:0000259" key="3">
    <source>
        <dbReference type="PROSITE" id="PS50891"/>
    </source>
</evidence>
<dbReference type="STRING" id="4540.A0A3L6PSW6"/>
<comment type="caution">
    <text evidence="4">The sequence shown here is derived from an EMBL/GenBank/DDBJ whole genome shotgun (WGS) entry which is preliminary data.</text>
</comment>
<dbReference type="AlphaFoldDB" id="A0A3L6PSW6"/>
<dbReference type="InterPro" id="IPR004883">
    <property type="entry name" value="LOB"/>
</dbReference>
<protein>
    <recommendedName>
        <fullName evidence="3">LOB domain-containing protein</fullName>
    </recommendedName>
</protein>
<feature type="compositionally biased region" description="Low complexity" evidence="2">
    <location>
        <begin position="28"/>
        <end position="66"/>
    </location>
</feature>
<dbReference type="EMBL" id="PQIB02000015">
    <property type="protein sequence ID" value="RLM64737.1"/>
    <property type="molecule type" value="Genomic_DNA"/>
</dbReference>
<dbReference type="Pfam" id="PF03195">
    <property type="entry name" value="LOB"/>
    <property type="match status" value="1"/>
</dbReference>
<reference evidence="5" key="1">
    <citation type="journal article" date="2019" name="Nat. Commun.">
        <title>The genome of broomcorn millet.</title>
        <authorList>
            <person name="Zou C."/>
            <person name="Miki D."/>
            <person name="Li D."/>
            <person name="Tang Q."/>
            <person name="Xiao L."/>
            <person name="Rajput S."/>
            <person name="Deng P."/>
            <person name="Jia W."/>
            <person name="Huang R."/>
            <person name="Zhang M."/>
            <person name="Sun Y."/>
            <person name="Hu J."/>
            <person name="Fu X."/>
            <person name="Schnable P.S."/>
            <person name="Li F."/>
            <person name="Zhang H."/>
            <person name="Feng B."/>
            <person name="Zhu X."/>
            <person name="Liu R."/>
            <person name="Schnable J.C."/>
            <person name="Zhu J.-K."/>
            <person name="Zhang H."/>
        </authorList>
    </citation>
    <scope>NUCLEOTIDE SEQUENCE [LARGE SCALE GENOMIC DNA]</scope>
</reference>
<organism evidence="4 5">
    <name type="scientific">Panicum miliaceum</name>
    <name type="common">Proso millet</name>
    <name type="synonym">Broomcorn millet</name>
    <dbReference type="NCBI Taxonomy" id="4540"/>
    <lineage>
        <taxon>Eukaryota</taxon>
        <taxon>Viridiplantae</taxon>
        <taxon>Streptophyta</taxon>
        <taxon>Embryophyta</taxon>
        <taxon>Tracheophyta</taxon>
        <taxon>Spermatophyta</taxon>
        <taxon>Magnoliopsida</taxon>
        <taxon>Liliopsida</taxon>
        <taxon>Poales</taxon>
        <taxon>Poaceae</taxon>
        <taxon>PACMAD clade</taxon>
        <taxon>Panicoideae</taxon>
        <taxon>Panicodae</taxon>
        <taxon>Paniceae</taxon>
        <taxon>Panicinae</taxon>
        <taxon>Panicum</taxon>
        <taxon>Panicum sect. Panicum</taxon>
    </lineage>
</organism>
<evidence type="ECO:0000313" key="5">
    <source>
        <dbReference type="Proteomes" id="UP000275267"/>
    </source>
</evidence>
<dbReference type="OrthoDB" id="1893065at2759"/>
<proteinExistence type="inferred from homology"/>
<sequence length="307" mass="32495">MSAPPAPQGAPTWSPPSGGANASESEPDSPSSDGTSSPPAPATGSRSSIASSSTPPPAAWARAPAILGSGGGSPPPGCAACRHKRQQCPPGCALAPYFPADDPDRFRSVLWVFGVKNLLRTLREVPRPRWDACVRTIVHESRMRLADPVRGCVGAIEDLEAQLVDTAVELEVLRRRQEAYQQGRRRGLRLQPLNPRGRADADADAALPRGVTNLGVMQPQGPYGGATWPDDRARRDADTVFPDAATTLILAVGDDRAHRDAATTLSDGTPILRDAAANGNAPATYAWGNSDGTRRLRQRVGNRRRAG</sequence>
<accession>A0A3L6PSW6</accession>
<feature type="compositionally biased region" description="Basic residues" evidence="2">
    <location>
        <begin position="295"/>
        <end position="307"/>
    </location>
</feature>
<keyword evidence="5" id="KW-1185">Reference proteome</keyword>
<feature type="region of interest" description="Disordered" evidence="2">
    <location>
        <begin position="281"/>
        <end position="307"/>
    </location>
</feature>
<comment type="similarity">
    <text evidence="1">Belongs to the LOB domain-containing protein family.</text>
</comment>
<dbReference type="PANTHER" id="PTHR31301">
    <property type="entry name" value="LOB DOMAIN-CONTAINING PROTEIN 4-RELATED"/>
    <property type="match status" value="1"/>
</dbReference>
<dbReference type="PANTHER" id="PTHR31301:SF191">
    <property type="entry name" value="LOB DOMAIN-CONTAINING PROTEIN"/>
    <property type="match status" value="1"/>
</dbReference>
<feature type="region of interest" description="Disordered" evidence="2">
    <location>
        <begin position="1"/>
        <end position="79"/>
    </location>
</feature>
<gene>
    <name evidence="4" type="ORF">C2845_PM16G07230</name>
</gene>
<evidence type="ECO:0000256" key="2">
    <source>
        <dbReference type="SAM" id="MobiDB-lite"/>
    </source>
</evidence>
<dbReference type="Proteomes" id="UP000275267">
    <property type="component" value="Unassembled WGS sequence"/>
</dbReference>